<sequence>MCRSGSRNPPDHQLSGLFHRIFRWRLARYMVASLAGTIVDLGGFLLLYAKGVAPVGAATASYILGVAIHWIVSSRFVFADRLARPGMARGTQQLLFVLSALAGLAITAGIVWFAGEVDVDPRIGKLVAMGASFLAVWTIRLLFVFRPN</sequence>
<comment type="subcellular location">
    <subcellularLocation>
        <location evidence="1">Membrane</location>
        <topology evidence="1">Multi-pass membrane protein</topology>
    </subcellularLocation>
</comment>
<dbReference type="AlphaFoldDB" id="A0A6I4TLE8"/>
<keyword evidence="3 5" id="KW-1133">Transmembrane helix</keyword>
<feature type="transmembrane region" description="Helical" evidence="5">
    <location>
        <begin position="55"/>
        <end position="73"/>
    </location>
</feature>
<dbReference type="EMBL" id="WTYI01000001">
    <property type="protein sequence ID" value="MXO96815.1"/>
    <property type="molecule type" value="Genomic_DNA"/>
</dbReference>
<feature type="transmembrane region" description="Helical" evidence="5">
    <location>
        <begin position="94"/>
        <end position="114"/>
    </location>
</feature>
<dbReference type="Pfam" id="PF04138">
    <property type="entry name" value="GtrA_DPMS_TM"/>
    <property type="match status" value="1"/>
</dbReference>
<feature type="transmembrane region" description="Helical" evidence="5">
    <location>
        <begin position="126"/>
        <end position="145"/>
    </location>
</feature>
<dbReference type="InterPro" id="IPR007267">
    <property type="entry name" value="GtrA_DPMS_TM"/>
</dbReference>
<evidence type="ECO:0000256" key="2">
    <source>
        <dbReference type="ARBA" id="ARBA00022692"/>
    </source>
</evidence>
<dbReference type="GO" id="GO:0000271">
    <property type="term" value="P:polysaccharide biosynthetic process"/>
    <property type="evidence" value="ECO:0007669"/>
    <property type="project" value="InterPro"/>
</dbReference>
<evidence type="ECO:0000313" key="7">
    <source>
        <dbReference type="EMBL" id="MXO96815.1"/>
    </source>
</evidence>
<keyword evidence="8" id="KW-1185">Reference proteome</keyword>
<proteinExistence type="predicted"/>
<evidence type="ECO:0000256" key="1">
    <source>
        <dbReference type="ARBA" id="ARBA00004141"/>
    </source>
</evidence>
<evidence type="ECO:0000256" key="3">
    <source>
        <dbReference type="ARBA" id="ARBA00022989"/>
    </source>
</evidence>
<feature type="transmembrane region" description="Helical" evidence="5">
    <location>
        <begin position="29"/>
        <end position="49"/>
    </location>
</feature>
<dbReference type="Proteomes" id="UP000432727">
    <property type="component" value="Unassembled WGS sequence"/>
</dbReference>
<evidence type="ECO:0000256" key="5">
    <source>
        <dbReference type="SAM" id="Phobius"/>
    </source>
</evidence>
<evidence type="ECO:0000313" key="8">
    <source>
        <dbReference type="Proteomes" id="UP000432727"/>
    </source>
</evidence>
<name>A0A6I4TLE8_9SPHN</name>
<reference evidence="7 8" key="1">
    <citation type="submission" date="2019-12" db="EMBL/GenBank/DDBJ databases">
        <title>Genomic-based taxomic classification of the family Erythrobacteraceae.</title>
        <authorList>
            <person name="Xu L."/>
        </authorList>
    </citation>
    <scope>NUCLEOTIDE SEQUENCE [LARGE SCALE GENOMIC DNA]</scope>
    <source>
        <strain evidence="7 8">JCM 12189</strain>
    </source>
</reference>
<dbReference type="OrthoDB" id="7427719at2"/>
<evidence type="ECO:0000256" key="4">
    <source>
        <dbReference type="ARBA" id="ARBA00023136"/>
    </source>
</evidence>
<feature type="domain" description="GtrA/DPMS transmembrane" evidence="6">
    <location>
        <begin position="28"/>
        <end position="145"/>
    </location>
</feature>
<keyword evidence="4 5" id="KW-0472">Membrane</keyword>
<accession>A0A6I4TLE8</accession>
<organism evidence="7 8">
    <name type="scientific">Qipengyuania aquimaris</name>
    <dbReference type="NCBI Taxonomy" id="255984"/>
    <lineage>
        <taxon>Bacteria</taxon>
        <taxon>Pseudomonadati</taxon>
        <taxon>Pseudomonadota</taxon>
        <taxon>Alphaproteobacteria</taxon>
        <taxon>Sphingomonadales</taxon>
        <taxon>Erythrobacteraceae</taxon>
        <taxon>Qipengyuania</taxon>
    </lineage>
</organism>
<evidence type="ECO:0000259" key="6">
    <source>
        <dbReference type="Pfam" id="PF04138"/>
    </source>
</evidence>
<protein>
    <submittedName>
        <fullName evidence="7">GtrA family protein</fullName>
    </submittedName>
</protein>
<dbReference type="GO" id="GO:0016020">
    <property type="term" value="C:membrane"/>
    <property type="evidence" value="ECO:0007669"/>
    <property type="project" value="UniProtKB-SubCell"/>
</dbReference>
<keyword evidence="2 5" id="KW-0812">Transmembrane</keyword>
<gene>
    <name evidence="7" type="ORF">GRI34_10350</name>
</gene>
<comment type="caution">
    <text evidence="7">The sequence shown here is derived from an EMBL/GenBank/DDBJ whole genome shotgun (WGS) entry which is preliminary data.</text>
</comment>